<dbReference type="AlphaFoldDB" id="A0A6A6L2F0"/>
<keyword evidence="3" id="KW-1185">Reference proteome</keyword>
<organism evidence="2 3">
    <name type="scientific">Hevea brasiliensis</name>
    <name type="common">Para rubber tree</name>
    <name type="synonym">Siphonia brasiliensis</name>
    <dbReference type="NCBI Taxonomy" id="3981"/>
    <lineage>
        <taxon>Eukaryota</taxon>
        <taxon>Viridiplantae</taxon>
        <taxon>Streptophyta</taxon>
        <taxon>Embryophyta</taxon>
        <taxon>Tracheophyta</taxon>
        <taxon>Spermatophyta</taxon>
        <taxon>Magnoliopsida</taxon>
        <taxon>eudicotyledons</taxon>
        <taxon>Gunneridae</taxon>
        <taxon>Pentapetalae</taxon>
        <taxon>rosids</taxon>
        <taxon>fabids</taxon>
        <taxon>Malpighiales</taxon>
        <taxon>Euphorbiaceae</taxon>
        <taxon>Crotonoideae</taxon>
        <taxon>Micrandreae</taxon>
        <taxon>Hevea</taxon>
    </lineage>
</organism>
<protein>
    <submittedName>
        <fullName evidence="2">Uncharacterized protein</fullName>
    </submittedName>
</protein>
<accession>A0A6A6L2F0</accession>
<comment type="caution">
    <text evidence="2">The sequence shown here is derived from an EMBL/GenBank/DDBJ whole genome shotgun (WGS) entry which is preliminary data.</text>
</comment>
<dbReference type="Proteomes" id="UP000467840">
    <property type="component" value="Chromosome 7"/>
</dbReference>
<evidence type="ECO:0000313" key="3">
    <source>
        <dbReference type="Proteomes" id="UP000467840"/>
    </source>
</evidence>
<sequence length="272" mass="31336">MEGLVNDLKNSAEYTTDQLDIIQERTQSLSKSSNQIHETLSSIDFRVQNVAQTSKDVKDHMDVLSQHSEAVYRQSREIADSQSQLREEQARMNDRLKEGMANIYDAYTHLGQQVENMRNEAAEIEKQIDKVGETMSSRMQNLQSTADDIEDKAGKSLDKQHQLLDGQSSALKGLQFLTEFQSEALEESRDYEVLNHQMIRTLIDKVNDMQINKEDSWETDSDVDWPSWVKTELPVEVDKLEDPDYIIPEEVGENSISTSITRKYNLRSRNRC</sequence>
<evidence type="ECO:0000313" key="2">
    <source>
        <dbReference type="EMBL" id="KAF2295520.1"/>
    </source>
</evidence>
<dbReference type="PANTHER" id="PTHR33538:SF2">
    <property type="entry name" value="PROTEIN GAMETE EXPRESSED 1"/>
    <property type="match status" value="1"/>
</dbReference>
<keyword evidence="1" id="KW-0175">Coiled coil</keyword>
<dbReference type="InterPro" id="IPR040346">
    <property type="entry name" value="GEX1/Brambleberry"/>
</dbReference>
<name>A0A6A6L2F0_HEVBR</name>
<proteinExistence type="predicted"/>
<gene>
    <name evidence="2" type="ORF">GH714_033111</name>
</gene>
<reference evidence="2 3" key="1">
    <citation type="journal article" date="2020" name="Mol. Plant">
        <title>The Chromosome-Based Rubber Tree Genome Provides New Insights into Spurge Genome Evolution and Rubber Biosynthesis.</title>
        <authorList>
            <person name="Liu J."/>
            <person name="Shi C."/>
            <person name="Shi C.C."/>
            <person name="Li W."/>
            <person name="Zhang Q.J."/>
            <person name="Zhang Y."/>
            <person name="Li K."/>
            <person name="Lu H.F."/>
            <person name="Shi C."/>
            <person name="Zhu S.T."/>
            <person name="Xiao Z.Y."/>
            <person name="Nan H."/>
            <person name="Yue Y."/>
            <person name="Zhu X.G."/>
            <person name="Wu Y."/>
            <person name="Hong X.N."/>
            <person name="Fan G.Y."/>
            <person name="Tong Y."/>
            <person name="Zhang D."/>
            <person name="Mao C.L."/>
            <person name="Liu Y.L."/>
            <person name="Hao S.J."/>
            <person name="Liu W.Q."/>
            <person name="Lv M.Q."/>
            <person name="Zhang H.B."/>
            <person name="Liu Y."/>
            <person name="Hu-Tang G.R."/>
            <person name="Wang J.P."/>
            <person name="Wang J.H."/>
            <person name="Sun Y.H."/>
            <person name="Ni S.B."/>
            <person name="Chen W.B."/>
            <person name="Zhang X.C."/>
            <person name="Jiao Y.N."/>
            <person name="Eichler E.E."/>
            <person name="Li G.H."/>
            <person name="Liu X."/>
            <person name="Gao L.Z."/>
        </authorList>
    </citation>
    <scope>NUCLEOTIDE SEQUENCE [LARGE SCALE GENOMIC DNA]</scope>
    <source>
        <strain evidence="3">cv. GT1</strain>
        <tissue evidence="2">Leaf</tissue>
    </source>
</reference>
<evidence type="ECO:0000256" key="1">
    <source>
        <dbReference type="SAM" id="Coils"/>
    </source>
</evidence>
<feature type="coiled-coil region" evidence="1">
    <location>
        <begin position="107"/>
        <end position="134"/>
    </location>
</feature>
<dbReference type="EMBL" id="JAAGAX010000013">
    <property type="protein sequence ID" value="KAF2295520.1"/>
    <property type="molecule type" value="Genomic_DNA"/>
</dbReference>
<dbReference type="PANTHER" id="PTHR33538">
    <property type="entry name" value="PROTEIN GAMETE EXPRESSED 1"/>
    <property type="match status" value="1"/>
</dbReference>